<dbReference type="Proteomes" id="UP001165960">
    <property type="component" value="Unassembled WGS sequence"/>
</dbReference>
<comment type="caution">
    <text evidence="1">The sequence shown here is derived from an EMBL/GenBank/DDBJ whole genome shotgun (WGS) entry which is preliminary data.</text>
</comment>
<gene>
    <name evidence="1" type="ORF">DSO57_1036468</name>
</gene>
<accession>A0ACC2TAN3</accession>
<evidence type="ECO:0000313" key="2">
    <source>
        <dbReference type="Proteomes" id="UP001165960"/>
    </source>
</evidence>
<organism evidence="1 2">
    <name type="scientific">Entomophthora muscae</name>
    <dbReference type="NCBI Taxonomy" id="34485"/>
    <lineage>
        <taxon>Eukaryota</taxon>
        <taxon>Fungi</taxon>
        <taxon>Fungi incertae sedis</taxon>
        <taxon>Zoopagomycota</taxon>
        <taxon>Entomophthoromycotina</taxon>
        <taxon>Entomophthoromycetes</taxon>
        <taxon>Entomophthorales</taxon>
        <taxon>Entomophthoraceae</taxon>
        <taxon>Entomophthora</taxon>
    </lineage>
</organism>
<reference evidence="1" key="1">
    <citation type="submission" date="2022-04" db="EMBL/GenBank/DDBJ databases">
        <title>Genome of the entomopathogenic fungus Entomophthora muscae.</title>
        <authorList>
            <person name="Elya C."/>
            <person name="Lovett B.R."/>
            <person name="Lee E."/>
            <person name="Macias A.M."/>
            <person name="Hajek A.E."/>
            <person name="De Bivort B.L."/>
            <person name="Kasson M.T."/>
            <person name="De Fine Licht H.H."/>
            <person name="Stajich J.E."/>
        </authorList>
    </citation>
    <scope>NUCLEOTIDE SEQUENCE</scope>
    <source>
        <strain evidence="1">Berkeley</strain>
    </source>
</reference>
<protein>
    <submittedName>
        <fullName evidence="1">Uncharacterized protein</fullName>
    </submittedName>
</protein>
<proteinExistence type="predicted"/>
<evidence type="ECO:0000313" key="1">
    <source>
        <dbReference type="EMBL" id="KAJ9071481.1"/>
    </source>
</evidence>
<keyword evidence="2" id="KW-1185">Reference proteome</keyword>
<name>A0ACC2TAN3_9FUNG</name>
<sequence>MKEKITDQNPSTFAHVINQATSQETWKTYFCTHNIDKDIPSRYTVFEGLIMPKACAKIIQYSCSLQPQTNTQPPITGEITNTKYIGINKFFGENKENNINWLDVRNIPDNTVAQNNILCTINCKKQNKKWQQFPLIGETAAGNQGNKKQIKNTVLYPVCRPHAKPGGLPAHTCAHHYQPVPHPVRRMGKLSKGET</sequence>
<dbReference type="EMBL" id="QTSX02003192">
    <property type="protein sequence ID" value="KAJ9071481.1"/>
    <property type="molecule type" value="Genomic_DNA"/>
</dbReference>